<proteinExistence type="predicted"/>
<evidence type="ECO:0000256" key="1">
    <source>
        <dbReference type="SAM" id="MobiDB-lite"/>
    </source>
</evidence>
<reference evidence="2 3" key="1">
    <citation type="submission" date="2021-01" db="EMBL/GenBank/DDBJ databases">
        <title>Genome Sequence and Methylation Pattern of Haloterrigena salifodinae BOL5-1, An Extremely Halophilic Archaeon from a Bolivian Salt Mine.</title>
        <authorList>
            <person name="DasSarma P."/>
            <person name="Anton B.P."/>
            <person name="DasSarma S.L."/>
            <person name="von Ehrenheim H.A.L."/>
            <person name="Martinez F.L."/>
            <person name="Guzman D."/>
            <person name="Roberts R.J."/>
            <person name="DasSarma S."/>
        </authorList>
    </citation>
    <scope>NUCLEOTIDE SEQUENCE [LARGE SCALE GENOMIC DNA]</scope>
    <source>
        <strain evidence="2 3">BOL5-1</strain>
    </source>
</reference>
<gene>
    <name evidence="2" type="ORF">JMJ58_08870</name>
</gene>
<dbReference type="KEGG" id="hsal:JMJ58_08870"/>
<dbReference type="RefSeq" id="WP_204749088.1">
    <property type="nucleotide sequence ID" value="NZ_CP069188.1"/>
</dbReference>
<dbReference type="AlphaFoldDB" id="A0A8T8E5A8"/>
<evidence type="ECO:0008006" key="4">
    <source>
        <dbReference type="Google" id="ProtNLM"/>
    </source>
</evidence>
<dbReference type="PROSITE" id="PS51257">
    <property type="entry name" value="PROKAR_LIPOPROTEIN"/>
    <property type="match status" value="1"/>
</dbReference>
<sequence length="160" mass="16815">MNRRTLLASTATLSSIGFAGCLDQLAATDSDSPSLPAAVSELEFEITDTDLDPRDDPVISVLEETGEATVEGAIWVGSKKCKEATLADVSADESDGSVELRISHGKSDDHPDNRLLGGSFDEAMSADGYEATIAIDDVVQTVTVLERDAEGNSRRASPGN</sequence>
<accession>A0A8T8E5A8</accession>
<protein>
    <recommendedName>
        <fullName evidence="4">Lipoprotein</fullName>
    </recommendedName>
</protein>
<keyword evidence="3" id="KW-1185">Reference proteome</keyword>
<feature type="region of interest" description="Disordered" evidence="1">
    <location>
        <begin position="92"/>
        <end position="114"/>
    </location>
</feature>
<dbReference type="GeneID" id="62875232"/>
<feature type="compositionally biased region" description="Basic and acidic residues" evidence="1">
    <location>
        <begin position="101"/>
        <end position="113"/>
    </location>
</feature>
<name>A0A8T8E5A8_9EURY</name>
<dbReference type="Proteomes" id="UP000637819">
    <property type="component" value="Chromosome"/>
</dbReference>
<organism evidence="2 3">
    <name type="scientific">Haloterrigena salifodinae</name>
    <dbReference type="NCBI Taxonomy" id="2675099"/>
    <lineage>
        <taxon>Archaea</taxon>
        <taxon>Methanobacteriati</taxon>
        <taxon>Methanobacteriota</taxon>
        <taxon>Stenosarchaea group</taxon>
        <taxon>Halobacteria</taxon>
        <taxon>Halobacteriales</taxon>
        <taxon>Natrialbaceae</taxon>
        <taxon>Haloterrigena</taxon>
    </lineage>
</organism>
<evidence type="ECO:0000313" key="2">
    <source>
        <dbReference type="EMBL" id="QRV16958.1"/>
    </source>
</evidence>
<dbReference type="EMBL" id="CP069188">
    <property type="protein sequence ID" value="QRV16958.1"/>
    <property type="molecule type" value="Genomic_DNA"/>
</dbReference>
<evidence type="ECO:0000313" key="3">
    <source>
        <dbReference type="Proteomes" id="UP000637819"/>
    </source>
</evidence>